<keyword evidence="3 6" id="KW-0812">Transmembrane</keyword>
<dbReference type="PANTHER" id="PTHR10283">
    <property type="entry name" value="SOLUTE CARRIER FAMILY 13 MEMBER"/>
    <property type="match status" value="1"/>
</dbReference>
<gene>
    <name evidence="7" type="ORF">FH971_12625</name>
</gene>
<evidence type="ECO:0000256" key="3">
    <source>
        <dbReference type="ARBA" id="ARBA00022692"/>
    </source>
</evidence>
<comment type="subcellular location">
    <subcellularLocation>
        <location evidence="1">Membrane</location>
        <topology evidence="1">Multi-pass membrane protein</topology>
    </subcellularLocation>
</comment>
<feature type="transmembrane region" description="Helical" evidence="6">
    <location>
        <begin position="405"/>
        <end position="423"/>
    </location>
</feature>
<feature type="transmembrane region" description="Helical" evidence="6">
    <location>
        <begin position="264"/>
        <end position="285"/>
    </location>
</feature>
<organism evidence="7 8">
    <name type="scientific">Shewanella polaris</name>
    <dbReference type="NCBI Taxonomy" id="2588449"/>
    <lineage>
        <taxon>Bacteria</taxon>
        <taxon>Pseudomonadati</taxon>
        <taxon>Pseudomonadota</taxon>
        <taxon>Gammaproteobacteria</taxon>
        <taxon>Alteromonadales</taxon>
        <taxon>Shewanellaceae</taxon>
        <taxon>Shewanella</taxon>
    </lineage>
</organism>
<feature type="transmembrane region" description="Helical" evidence="6">
    <location>
        <begin position="326"/>
        <end position="349"/>
    </location>
</feature>
<name>A0A4Y5YGW5_9GAMM</name>
<keyword evidence="2" id="KW-0813">Transport</keyword>
<dbReference type="RefSeq" id="WP_140234526.1">
    <property type="nucleotide sequence ID" value="NZ_CP041036.1"/>
</dbReference>
<accession>A0A4Y5YGW5</accession>
<feature type="transmembrane region" description="Helical" evidence="6">
    <location>
        <begin position="98"/>
        <end position="114"/>
    </location>
</feature>
<dbReference type="CDD" id="cd01115">
    <property type="entry name" value="SLC13_permease"/>
    <property type="match status" value="1"/>
</dbReference>
<keyword evidence="5 6" id="KW-0472">Membrane</keyword>
<feature type="transmembrane region" description="Helical" evidence="6">
    <location>
        <begin position="150"/>
        <end position="169"/>
    </location>
</feature>
<dbReference type="Pfam" id="PF00939">
    <property type="entry name" value="Na_sulph_symp"/>
    <property type="match status" value="1"/>
</dbReference>
<feature type="transmembrane region" description="Helical" evidence="6">
    <location>
        <begin position="54"/>
        <end position="86"/>
    </location>
</feature>
<keyword evidence="4 6" id="KW-1133">Transmembrane helix</keyword>
<dbReference type="InterPro" id="IPR031312">
    <property type="entry name" value="Na/sul_symport_CS"/>
</dbReference>
<evidence type="ECO:0000256" key="1">
    <source>
        <dbReference type="ARBA" id="ARBA00004141"/>
    </source>
</evidence>
<evidence type="ECO:0000256" key="6">
    <source>
        <dbReference type="SAM" id="Phobius"/>
    </source>
</evidence>
<dbReference type="Proteomes" id="UP000319809">
    <property type="component" value="Chromosome"/>
</dbReference>
<sequence length="466" mass="49912">MSPNSKNNIPSETPTTEGGLDQKKMLILISDVILLFALFYGLPFEQGINTGLAILVFTAILWVTEAIHISITAILVPILGVCFGVFETKVAMTNFANPIIYLFFGGFVLAAALNHQKIDTLIAQKLLVASKGRLGVACFMLFGVTALLSMWISNTATAAMMLPLALGILSQLDKDKYHSTYLFLLLGIAYSANIGGIGTLVGSPPNAIAAAQVGLSFSDWLEFGIPTVIILLPLMWLALYWYFKPNLAAKIEIQRESKTLTRRGKLTLLIFITTVCSWIFSVPLAKALGGIPQFDTIIALSAVVVLASLGLVSWKKIETTTDWGVLILFGGGLTLSAILKATGTSVFLAHFMTDIFGSTHMSLFVFAVVAFVVMLTEFASNTASAALLVPVFAAIAEALGLSPVMLSVMIGIAASCAFMLPVATPPNAIVYGSGFIKQSEMMRVGMIINVISMIVLGVIAHLFWNI</sequence>
<dbReference type="GO" id="GO:0015141">
    <property type="term" value="F:succinate transmembrane transporter activity"/>
    <property type="evidence" value="ECO:0007669"/>
    <property type="project" value="UniProtKB-ARBA"/>
</dbReference>
<evidence type="ECO:0000313" key="7">
    <source>
        <dbReference type="EMBL" id="QDE31733.1"/>
    </source>
</evidence>
<evidence type="ECO:0000256" key="2">
    <source>
        <dbReference type="ARBA" id="ARBA00022448"/>
    </source>
</evidence>
<feature type="transmembrane region" description="Helical" evidence="6">
    <location>
        <begin position="382"/>
        <end position="399"/>
    </location>
</feature>
<proteinExistence type="predicted"/>
<dbReference type="KEGG" id="spol:FH971_12625"/>
<dbReference type="NCBIfam" id="TIGR00785">
    <property type="entry name" value="dass"/>
    <property type="match status" value="1"/>
</dbReference>
<feature type="transmembrane region" description="Helical" evidence="6">
    <location>
        <begin position="297"/>
        <end position="314"/>
    </location>
</feature>
<dbReference type="GO" id="GO:0005886">
    <property type="term" value="C:plasma membrane"/>
    <property type="evidence" value="ECO:0007669"/>
    <property type="project" value="TreeGrafter"/>
</dbReference>
<feature type="transmembrane region" description="Helical" evidence="6">
    <location>
        <begin position="25"/>
        <end position="42"/>
    </location>
</feature>
<dbReference type="PROSITE" id="PS01271">
    <property type="entry name" value="NA_SULFATE"/>
    <property type="match status" value="1"/>
</dbReference>
<dbReference type="PANTHER" id="PTHR10283:SF82">
    <property type="entry name" value="SOLUTE CARRIER FAMILY 13 MEMBER 2"/>
    <property type="match status" value="1"/>
</dbReference>
<dbReference type="EMBL" id="CP041036">
    <property type="protein sequence ID" value="QDE31733.1"/>
    <property type="molecule type" value="Genomic_DNA"/>
</dbReference>
<dbReference type="AlphaFoldDB" id="A0A4Y5YGW5"/>
<feature type="transmembrane region" description="Helical" evidence="6">
    <location>
        <begin position="355"/>
        <end position="375"/>
    </location>
</feature>
<feature type="transmembrane region" description="Helical" evidence="6">
    <location>
        <begin position="223"/>
        <end position="243"/>
    </location>
</feature>
<feature type="transmembrane region" description="Helical" evidence="6">
    <location>
        <begin position="444"/>
        <end position="464"/>
    </location>
</feature>
<evidence type="ECO:0000256" key="5">
    <source>
        <dbReference type="ARBA" id="ARBA00023136"/>
    </source>
</evidence>
<evidence type="ECO:0000256" key="4">
    <source>
        <dbReference type="ARBA" id="ARBA00022989"/>
    </source>
</evidence>
<protein>
    <submittedName>
        <fullName evidence="7">DASS family sodium-coupled anion symporter</fullName>
    </submittedName>
</protein>
<reference evidence="7 8" key="1">
    <citation type="submission" date="2019-06" db="EMBL/GenBank/DDBJ databases">
        <title>The genome of Shewanella sp. SM1901.</title>
        <authorList>
            <person name="Cha Q."/>
        </authorList>
    </citation>
    <scope>NUCLEOTIDE SEQUENCE [LARGE SCALE GENOMIC DNA]</scope>
    <source>
        <strain evidence="7 8">SM1901</strain>
    </source>
</reference>
<feature type="transmembrane region" description="Helical" evidence="6">
    <location>
        <begin position="181"/>
        <end position="203"/>
    </location>
</feature>
<dbReference type="InterPro" id="IPR001898">
    <property type="entry name" value="SLC13A/DASS"/>
</dbReference>
<keyword evidence="8" id="KW-1185">Reference proteome</keyword>
<evidence type="ECO:0000313" key="8">
    <source>
        <dbReference type="Proteomes" id="UP000319809"/>
    </source>
</evidence>